<dbReference type="PANTHER" id="PTHR39323">
    <property type="entry name" value="BLR1149 PROTEIN"/>
    <property type="match status" value="1"/>
</dbReference>
<dbReference type="Pfam" id="PF00149">
    <property type="entry name" value="Metallophos"/>
    <property type="match status" value="1"/>
</dbReference>
<dbReference type="InterPro" id="IPR024173">
    <property type="entry name" value="Pesterase_MJ0037-like"/>
</dbReference>
<gene>
    <name evidence="2" type="ORF">GCM10007108_11630</name>
</gene>
<dbReference type="PIRSF" id="PIRSF000887">
    <property type="entry name" value="Pesterase_MJ0037"/>
    <property type="match status" value="1"/>
</dbReference>
<evidence type="ECO:0000313" key="3">
    <source>
        <dbReference type="Proteomes" id="UP000632195"/>
    </source>
</evidence>
<evidence type="ECO:0000259" key="1">
    <source>
        <dbReference type="Pfam" id="PF00149"/>
    </source>
</evidence>
<evidence type="ECO:0000313" key="2">
    <source>
        <dbReference type="EMBL" id="GGM75358.1"/>
    </source>
</evidence>
<keyword evidence="3" id="KW-1185">Reference proteome</keyword>
<sequence>MVVKEIQVIKDVFISDLYCLYLRDENACVISDLHLGFEEEMNLHGLFLPKMQREHVEGLVDRIIERYSPEKIIINGDFKQEFSRNLPQEWEDILHFIDRYQGTVELVFVRGNHDNYLQTILSRRGIRMHEAYETDRYFIYHGDRDRGLKKITILGHEHPSVVLRDKVGGVFKMPAFPVNAEQGVIITPSMSFYSSGTDVLTSLISEEHFTPALRKVDPKKFRIFSISEEFGIIDMGYLGDMGSVQG</sequence>
<dbReference type="InterPro" id="IPR004843">
    <property type="entry name" value="Calcineurin-like_PHP"/>
</dbReference>
<protein>
    <submittedName>
        <fullName evidence="2">Phosphoesterase</fullName>
    </submittedName>
</protein>
<reference evidence="2" key="2">
    <citation type="submission" date="2022-09" db="EMBL/GenBank/DDBJ databases">
        <authorList>
            <person name="Sun Q."/>
            <person name="Ohkuma M."/>
        </authorList>
    </citation>
    <scope>NUCLEOTIDE SEQUENCE</scope>
    <source>
        <strain evidence="2">JCM 13583</strain>
    </source>
</reference>
<dbReference type="AlphaFoldDB" id="A0AA37BSK3"/>
<feature type="domain" description="Calcineurin-like phosphoesterase" evidence="1">
    <location>
        <begin position="29"/>
        <end position="125"/>
    </location>
</feature>
<dbReference type="Proteomes" id="UP000632195">
    <property type="component" value="Unassembled WGS sequence"/>
</dbReference>
<dbReference type="Gene3D" id="3.60.21.10">
    <property type="match status" value="1"/>
</dbReference>
<dbReference type="CDD" id="cd07391">
    <property type="entry name" value="MPP_PF1019"/>
    <property type="match status" value="1"/>
</dbReference>
<dbReference type="GO" id="GO:0016787">
    <property type="term" value="F:hydrolase activity"/>
    <property type="evidence" value="ECO:0007669"/>
    <property type="project" value="InterPro"/>
</dbReference>
<organism evidence="2 3">
    <name type="scientific">Thermogymnomonas acidicola</name>
    <dbReference type="NCBI Taxonomy" id="399579"/>
    <lineage>
        <taxon>Archaea</taxon>
        <taxon>Methanobacteriati</taxon>
        <taxon>Thermoplasmatota</taxon>
        <taxon>Thermoplasmata</taxon>
        <taxon>Thermoplasmatales</taxon>
        <taxon>Thermogymnomonas</taxon>
    </lineage>
</organism>
<comment type="caution">
    <text evidence="2">The sequence shown here is derived from an EMBL/GenBank/DDBJ whole genome shotgun (WGS) entry which is preliminary data.</text>
</comment>
<dbReference type="NCBIfam" id="TIGR00024">
    <property type="entry name" value="SbcD_rel_arch"/>
    <property type="match status" value="1"/>
</dbReference>
<reference evidence="2" key="1">
    <citation type="journal article" date="2014" name="Int. J. Syst. Evol. Microbiol.">
        <title>Complete genome sequence of Corynebacterium casei LMG S-19264T (=DSM 44701T), isolated from a smear-ripened cheese.</title>
        <authorList>
            <consortium name="US DOE Joint Genome Institute (JGI-PGF)"/>
            <person name="Walter F."/>
            <person name="Albersmeier A."/>
            <person name="Kalinowski J."/>
            <person name="Ruckert C."/>
        </authorList>
    </citation>
    <scope>NUCLEOTIDE SEQUENCE</scope>
    <source>
        <strain evidence="2">JCM 13583</strain>
    </source>
</reference>
<accession>A0AA37BSK3</accession>
<dbReference type="PANTHER" id="PTHR39323:SF1">
    <property type="entry name" value="BLR1149 PROTEIN"/>
    <property type="match status" value="1"/>
</dbReference>
<proteinExistence type="predicted"/>
<dbReference type="InterPro" id="IPR004376">
    <property type="entry name" value="Pesterase_MJ0037"/>
</dbReference>
<dbReference type="InterPro" id="IPR029052">
    <property type="entry name" value="Metallo-depent_PP-like"/>
</dbReference>
<dbReference type="EMBL" id="BMNY01000001">
    <property type="protein sequence ID" value="GGM75358.1"/>
    <property type="molecule type" value="Genomic_DNA"/>
</dbReference>
<dbReference type="SUPFAM" id="SSF56300">
    <property type="entry name" value="Metallo-dependent phosphatases"/>
    <property type="match status" value="1"/>
</dbReference>
<name>A0AA37BSK3_9ARCH</name>